<evidence type="ECO:0000313" key="1">
    <source>
        <dbReference type="EMBL" id="AGC71572.1"/>
    </source>
</evidence>
<dbReference type="Gene3D" id="3.30.160.250">
    <property type="match status" value="1"/>
</dbReference>
<sequence>MFEVRQEADGGYVAECLTEGIYSQANSWDELRDNVREAVAAYCYDREMPDGIRLHLVRDEYVAVG</sequence>
<dbReference type="AlphaFoldDB" id="L7VRF6"/>
<accession>L7VRF6</accession>
<dbReference type="EMBL" id="JX649876">
    <property type="protein sequence ID" value="AGC71572.1"/>
    <property type="molecule type" value="Genomic_DNA"/>
</dbReference>
<name>L7VRF6_9BACT</name>
<organism evidence="1">
    <name type="scientific">uncultured bacterium A1Q1_fos_517</name>
    <dbReference type="NCBI Taxonomy" id="1256582"/>
    <lineage>
        <taxon>Bacteria</taxon>
        <taxon>environmental samples</taxon>
    </lineage>
</organism>
<proteinExistence type="predicted"/>
<reference evidence="1" key="1">
    <citation type="submission" date="2012-09" db="EMBL/GenBank/DDBJ databases">
        <title>Metagenomic Characterization of a Microbial Community in Wastewater Detects High Levels of Antibiotic Resistance.</title>
        <authorList>
            <person name="Abrams M."/>
            <person name="Caldwell A."/>
            <person name="Vandaei E."/>
            <person name="Lee W."/>
            <person name="Perrott J."/>
            <person name="Khan S.Y."/>
            <person name="Ta J."/>
            <person name="Romero D."/>
            <person name="Nguyen V."/>
            <person name="Pourmand N."/>
            <person name="Ouverney C.C."/>
        </authorList>
    </citation>
    <scope>NUCLEOTIDE SEQUENCE</scope>
</reference>
<dbReference type="InterPro" id="IPR035069">
    <property type="entry name" value="TTHA1013/TTHA0281-like"/>
</dbReference>
<protein>
    <submittedName>
        <fullName evidence="1">2-oxoisovalerate dehydrogenase, E1 component beta subunit</fullName>
    </submittedName>
</protein>
<dbReference type="SUPFAM" id="SSF143100">
    <property type="entry name" value="TTHA1013/TTHA0281-like"/>
    <property type="match status" value="1"/>
</dbReference>